<dbReference type="InterPro" id="IPR017439">
    <property type="entry name" value="Amidohydrolase"/>
</dbReference>
<accession>A0ABW6SK64</accession>
<dbReference type="Pfam" id="PF07687">
    <property type="entry name" value="M20_dimer"/>
    <property type="match status" value="1"/>
</dbReference>
<dbReference type="InterPro" id="IPR002933">
    <property type="entry name" value="Peptidase_M20"/>
</dbReference>
<gene>
    <name evidence="2" type="ORF">ACFYXI_01445</name>
</gene>
<dbReference type="PANTHER" id="PTHR11014">
    <property type="entry name" value="PEPTIDASE M20 FAMILY MEMBER"/>
    <property type="match status" value="1"/>
</dbReference>
<evidence type="ECO:0000259" key="1">
    <source>
        <dbReference type="Pfam" id="PF07687"/>
    </source>
</evidence>
<comment type="caution">
    <text evidence="2">The sequence shown here is derived from an EMBL/GenBank/DDBJ whole genome shotgun (WGS) entry which is preliminary data.</text>
</comment>
<dbReference type="SUPFAM" id="SSF53187">
    <property type="entry name" value="Zn-dependent exopeptidases"/>
    <property type="match status" value="1"/>
</dbReference>
<dbReference type="SUPFAM" id="SSF55031">
    <property type="entry name" value="Bacterial exopeptidase dimerisation domain"/>
    <property type="match status" value="1"/>
</dbReference>
<sequence length="415" mass="44012">MTISSRLAPPDNAEVPQGGDLAGQLTGFLREHGDELIEFRRDLHAHPETAFNEHRTTEKIVQRLLEADLKPRILTRGTGLWVDLGRESGPTVALRADIDALPMDDEKDVPYRSTVPGACHACGHDVHTATVLGAGLFLAAQAEAGALPGRVRLIFQPAEETASGALVVMRDGGLSDVDRIFALHCDPRIDVGHVGLRTGPITGSCDSMAVRVTGPGGHTARPHLTVDLVYALSKIITELPAALSRRVDPRSSLSLVWGQIAAGSAFNAIPDVGEAKGTVRSLDEEAWQQAPDLIASLVDSVASAYGVEAEIDYRRGTPPTVNEATSIQMLHDAVVQMVGETAAVPTPQSLGGEDFSWYLESVPGALARLGTRVPGAVNEVDIHRPEFDVDERAIGVGVKTLAATALTALWGDGAR</sequence>
<reference evidence="2 3" key="1">
    <citation type="submission" date="2024-10" db="EMBL/GenBank/DDBJ databases">
        <title>The Natural Products Discovery Center: Release of the First 8490 Sequenced Strains for Exploring Actinobacteria Biosynthetic Diversity.</title>
        <authorList>
            <person name="Kalkreuter E."/>
            <person name="Kautsar S.A."/>
            <person name="Yang D."/>
            <person name="Bader C.D."/>
            <person name="Teijaro C.N."/>
            <person name="Fluegel L."/>
            <person name="Davis C.M."/>
            <person name="Simpson J.R."/>
            <person name="Lauterbach L."/>
            <person name="Steele A.D."/>
            <person name="Gui C."/>
            <person name="Meng S."/>
            <person name="Li G."/>
            <person name="Viehrig K."/>
            <person name="Ye F."/>
            <person name="Su P."/>
            <person name="Kiefer A.F."/>
            <person name="Nichols A."/>
            <person name="Cepeda A.J."/>
            <person name="Yan W."/>
            <person name="Fan B."/>
            <person name="Jiang Y."/>
            <person name="Adhikari A."/>
            <person name="Zheng C.-J."/>
            <person name="Schuster L."/>
            <person name="Cowan T.M."/>
            <person name="Smanski M.J."/>
            <person name="Chevrette M.G."/>
            <person name="De Carvalho L.P.S."/>
            <person name="Shen B."/>
        </authorList>
    </citation>
    <scope>NUCLEOTIDE SEQUENCE [LARGE SCALE GENOMIC DNA]</scope>
    <source>
        <strain evidence="2 3">NPDC002173</strain>
    </source>
</reference>
<dbReference type="Pfam" id="PF01546">
    <property type="entry name" value="Peptidase_M20"/>
    <property type="match status" value="1"/>
</dbReference>
<dbReference type="EMBL" id="JBIASD010000001">
    <property type="protein sequence ID" value="MFF3664228.1"/>
    <property type="molecule type" value="Genomic_DNA"/>
</dbReference>
<feature type="domain" description="Peptidase M20 dimerisation" evidence="1">
    <location>
        <begin position="207"/>
        <end position="303"/>
    </location>
</feature>
<evidence type="ECO:0000313" key="2">
    <source>
        <dbReference type="EMBL" id="MFF3664228.1"/>
    </source>
</evidence>
<dbReference type="Proteomes" id="UP001602013">
    <property type="component" value="Unassembled WGS sequence"/>
</dbReference>
<dbReference type="PANTHER" id="PTHR11014:SF63">
    <property type="entry name" value="METALLOPEPTIDASE, PUTATIVE (AFU_ORTHOLOGUE AFUA_6G09600)-RELATED"/>
    <property type="match status" value="1"/>
</dbReference>
<dbReference type="NCBIfam" id="TIGR01891">
    <property type="entry name" value="amidohydrolases"/>
    <property type="match status" value="1"/>
</dbReference>
<dbReference type="Gene3D" id="3.40.630.10">
    <property type="entry name" value="Zn peptidases"/>
    <property type="match status" value="1"/>
</dbReference>
<name>A0ABW6SK64_9ACTN</name>
<dbReference type="InterPro" id="IPR011650">
    <property type="entry name" value="Peptidase_M20_dimer"/>
</dbReference>
<protein>
    <submittedName>
        <fullName evidence="2">Amidohydrolase</fullName>
    </submittedName>
</protein>
<evidence type="ECO:0000313" key="3">
    <source>
        <dbReference type="Proteomes" id="UP001602013"/>
    </source>
</evidence>
<proteinExistence type="predicted"/>
<dbReference type="InterPro" id="IPR036264">
    <property type="entry name" value="Bact_exopeptidase_dim_dom"/>
</dbReference>
<organism evidence="2 3">
    <name type="scientific">Microtetraspora malaysiensis</name>
    <dbReference type="NCBI Taxonomy" id="161358"/>
    <lineage>
        <taxon>Bacteria</taxon>
        <taxon>Bacillati</taxon>
        <taxon>Actinomycetota</taxon>
        <taxon>Actinomycetes</taxon>
        <taxon>Streptosporangiales</taxon>
        <taxon>Streptosporangiaceae</taxon>
        <taxon>Microtetraspora</taxon>
    </lineage>
</organism>
<keyword evidence="3" id="KW-1185">Reference proteome</keyword>
<dbReference type="PIRSF" id="PIRSF005962">
    <property type="entry name" value="Pept_M20D_amidohydro"/>
    <property type="match status" value="1"/>
</dbReference>
<dbReference type="Gene3D" id="3.30.70.360">
    <property type="match status" value="1"/>
</dbReference>
<dbReference type="RefSeq" id="WP_084258725.1">
    <property type="nucleotide sequence ID" value="NZ_BBYJ01000007.1"/>
</dbReference>